<dbReference type="InterPro" id="IPR034294">
    <property type="entry name" value="Aquaporin_transptr"/>
</dbReference>
<dbReference type="SUPFAM" id="SSF81338">
    <property type="entry name" value="Aquaporin-like"/>
    <property type="match status" value="1"/>
</dbReference>
<feature type="transmembrane region" description="Helical" evidence="12">
    <location>
        <begin position="74"/>
        <end position="94"/>
    </location>
</feature>
<dbReference type="OrthoDB" id="3222at2759"/>
<dbReference type="Gene3D" id="1.20.1080.10">
    <property type="entry name" value="Glycerol uptake facilitator protein"/>
    <property type="match status" value="1"/>
</dbReference>
<feature type="transmembrane region" description="Helical" evidence="12">
    <location>
        <begin position="114"/>
        <end position="142"/>
    </location>
</feature>
<dbReference type="FunFam" id="1.20.1080.10:FF:000014">
    <property type="entry name" value="Aquaporin 1"/>
    <property type="match status" value="1"/>
</dbReference>
<evidence type="ECO:0000256" key="2">
    <source>
        <dbReference type="ARBA" id="ARBA00004651"/>
    </source>
</evidence>
<evidence type="ECO:0000256" key="6">
    <source>
        <dbReference type="ARBA" id="ARBA00022692"/>
    </source>
</evidence>
<evidence type="ECO:0000313" key="14">
    <source>
        <dbReference type="Proteomes" id="UP000501346"/>
    </source>
</evidence>
<dbReference type="PANTHER" id="PTHR19139:SF199">
    <property type="entry name" value="MIP17260P"/>
    <property type="match status" value="1"/>
</dbReference>
<proteinExistence type="inferred from homology"/>
<keyword evidence="5" id="KW-1003">Cell membrane</keyword>
<keyword evidence="10 12" id="KW-0472">Membrane</keyword>
<evidence type="ECO:0000256" key="8">
    <source>
        <dbReference type="ARBA" id="ARBA00022824"/>
    </source>
</evidence>
<dbReference type="InterPro" id="IPR000425">
    <property type="entry name" value="MIP"/>
</dbReference>
<keyword evidence="9 12" id="KW-1133">Transmembrane helix</keyword>
<sequence length="314" mass="34035">MERVQTLAKISCLYYSKKALACRTTSSDHSNNDVEKNISHLDPTGVDNVYVPPEQPESKHSRFRIDKDTFRNHTIAAVGEFCGTFMFLWCAYVICNVANHDVALTAQPDGSHPGQLIMIAIGFGFSVMFSIWCFAGVSGGALNPAVSLSLCLARTISPTRCVVMWFSQIIAGMAAGGAASAMTPGKVLFANSLGLGCSRSRGLFLEMFGTAALCLTVLMTAVEKRETNFMAALPIGISLFIVHVALTGYTGTGVNPARSLGAAVAARYFPTYHWIYWIGPILGAFLAWSVWQLLQFLDYTTYVNAEKAAGQKKE</sequence>
<dbReference type="EMBL" id="CP049009">
    <property type="protein sequence ID" value="QID86558.1"/>
    <property type="molecule type" value="Genomic_DNA"/>
</dbReference>
<evidence type="ECO:0000256" key="10">
    <source>
        <dbReference type="ARBA" id="ARBA00023136"/>
    </source>
</evidence>
<feature type="transmembrane region" description="Helical" evidence="12">
    <location>
        <begin position="162"/>
        <end position="182"/>
    </location>
</feature>
<dbReference type="Proteomes" id="UP000501346">
    <property type="component" value="Chromosome SeXII"/>
</dbReference>
<evidence type="ECO:0000256" key="9">
    <source>
        <dbReference type="ARBA" id="ARBA00022989"/>
    </source>
</evidence>
<dbReference type="PANTHER" id="PTHR19139">
    <property type="entry name" value="AQUAPORIN TRANSPORTER"/>
    <property type="match status" value="1"/>
</dbReference>
<feature type="transmembrane region" description="Helical" evidence="12">
    <location>
        <begin position="202"/>
        <end position="222"/>
    </location>
</feature>
<organism evidence="13 14">
    <name type="scientific">Saccharomyces pastorianus</name>
    <name type="common">Lager yeast</name>
    <name type="synonym">Saccharomyces cerevisiae x Saccharomyces eubayanus</name>
    <dbReference type="NCBI Taxonomy" id="27292"/>
    <lineage>
        <taxon>Eukaryota</taxon>
        <taxon>Fungi</taxon>
        <taxon>Dikarya</taxon>
        <taxon>Ascomycota</taxon>
        <taxon>Saccharomycotina</taxon>
        <taxon>Saccharomycetes</taxon>
        <taxon>Saccharomycetales</taxon>
        <taxon>Saccharomycetaceae</taxon>
        <taxon>Saccharomyces</taxon>
    </lineage>
</organism>
<keyword evidence="4 11" id="KW-0813">Transport</keyword>
<protein>
    <submittedName>
        <fullName evidence="13">Aquaporin-2</fullName>
    </submittedName>
</protein>
<keyword evidence="8" id="KW-0256">Endoplasmic reticulum</keyword>
<evidence type="ECO:0000256" key="3">
    <source>
        <dbReference type="ARBA" id="ARBA00006175"/>
    </source>
</evidence>
<dbReference type="GO" id="GO:0005789">
    <property type="term" value="C:endoplasmic reticulum membrane"/>
    <property type="evidence" value="ECO:0007669"/>
    <property type="project" value="UniProtKB-SubCell"/>
</dbReference>
<keyword evidence="7" id="KW-0677">Repeat</keyword>
<keyword evidence="6 11" id="KW-0812">Transmembrane</keyword>
<dbReference type="GO" id="GO:0015250">
    <property type="term" value="F:water channel activity"/>
    <property type="evidence" value="ECO:0007669"/>
    <property type="project" value="TreeGrafter"/>
</dbReference>
<dbReference type="InterPro" id="IPR022357">
    <property type="entry name" value="MIP_CS"/>
</dbReference>
<dbReference type="PROSITE" id="PS00221">
    <property type="entry name" value="MIP"/>
    <property type="match status" value="1"/>
</dbReference>
<dbReference type="PRINTS" id="PR00783">
    <property type="entry name" value="MINTRINSICP"/>
</dbReference>
<dbReference type="GO" id="GO:0005886">
    <property type="term" value="C:plasma membrane"/>
    <property type="evidence" value="ECO:0007669"/>
    <property type="project" value="UniProtKB-SubCell"/>
</dbReference>
<accession>A0A6C1EB45</accession>
<dbReference type="NCBIfam" id="TIGR00861">
    <property type="entry name" value="MIP"/>
    <property type="match status" value="1"/>
</dbReference>
<evidence type="ECO:0000256" key="11">
    <source>
        <dbReference type="RuleBase" id="RU000477"/>
    </source>
</evidence>
<evidence type="ECO:0000256" key="7">
    <source>
        <dbReference type="ARBA" id="ARBA00022737"/>
    </source>
</evidence>
<keyword evidence="14" id="KW-1185">Reference proteome</keyword>
<gene>
    <name evidence="13" type="primary">AQY2_2</name>
    <name evidence="13" type="ORF">GRS66_009192</name>
</gene>
<evidence type="ECO:0000256" key="5">
    <source>
        <dbReference type="ARBA" id="ARBA00022475"/>
    </source>
</evidence>
<feature type="transmembrane region" description="Helical" evidence="12">
    <location>
        <begin position="229"/>
        <end position="249"/>
    </location>
</feature>
<dbReference type="Pfam" id="PF00230">
    <property type="entry name" value="MIP"/>
    <property type="match status" value="1"/>
</dbReference>
<evidence type="ECO:0000256" key="4">
    <source>
        <dbReference type="ARBA" id="ARBA00022448"/>
    </source>
</evidence>
<evidence type="ECO:0000313" key="13">
    <source>
        <dbReference type="EMBL" id="QID86558.1"/>
    </source>
</evidence>
<evidence type="ECO:0000256" key="12">
    <source>
        <dbReference type="SAM" id="Phobius"/>
    </source>
</evidence>
<name>A0A6C1EB45_SACPS</name>
<dbReference type="InterPro" id="IPR023271">
    <property type="entry name" value="Aquaporin-like"/>
</dbReference>
<dbReference type="AlphaFoldDB" id="A0A6C1EB45"/>
<comment type="similarity">
    <text evidence="3 11">Belongs to the MIP/aquaporin (TC 1.A.8) family.</text>
</comment>
<evidence type="ECO:0000256" key="1">
    <source>
        <dbReference type="ARBA" id="ARBA00004477"/>
    </source>
</evidence>
<reference evidence="13 14" key="1">
    <citation type="journal article" date="2019" name="BMC Genomics">
        <title>Chromosome level assembly and comparative genome analysis confirm lager-brewing yeasts originated from a single hybridization.</title>
        <authorList>
            <person name="Salazar A.N."/>
            <person name="Gorter de Vries A.R."/>
            <person name="van den Broek M."/>
            <person name="Brouwers N."/>
            <person name="de la Torre Cortes P."/>
            <person name="Kuijpers N.G.A."/>
            <person name="Daran J.G."/>
            <person name="Abeel T."/>
        </authorList>
    </citation>
    <scope>NUCLEOTIDE SEQUENCE [LARGE SCALE GENOMIC DNA]</scope>
    <source>
        <strain evidence="13 14">CBS 1483</strain>
    </source>
</reference>
<comment type="subcellular location">
    <subcellularLocation>
        <location evidence="2">Cell membrane</location>
        <topology evidence="2">Multi-pass membrane protein</topology>
    </subcellularLocation>
    <subcellularLocation>
        <location evidence="1">Endoplasmic reticulum membrane</location>
        <topology evidence="1">Multi-pass membrane protein</topology>
    </subcellularLocation>
</comment>
<feature type="transmembrane region" description="Helical" evidence="12">
    <location>
        <begin position="274"/>
        <end position="294"/>
    </location>
</feature>